<keyword evidence="2 3" id="KW-0349">Heme</keyword>
<evidence type="ECO:0000256" key="2">
    <source>
        <dbReference type="PIRSR" id="PIRSR602401-1"/>
    </source>
</evidence>
<evidence type="ECO:0000313" key="6">
    <source>
        <dbReference type="RefSeq" id="XP_004499772.1"/>
    </source>
</evidence>
<evidence type="ECO:0000256" key="3">
    <source>
        <dbReference type="RuleBase" id="RU000461"/>
    </source>
</evidence>
<dbReference type="PROSITE" id="PS00086">
    <property type="entry name" value="CYTOCHROME_P450"/>
    <property type="match status" value="1"/>
</dbReference>
<keyword evidence="3" id="KW-0503">Monooxygenase</keyword>
<protein>
    <submittedName>
        <fullName evidence="6">Cytochrome P450 734A1-like isoform X1</fullName>
    </submittedName>
</protein>
<dbReference type="CDD" id="cd00302">
    <property type="entry name" value="cytochrome_P450"/>
    <property type="match status" value="1"/>
</dbReference>
<dbReference type="AlphaFoldDB" id="A0A1S2Y7D5"/>
<keyword evidence="4" id="KW-1133">Transmembrane helix</keyword>
<proteinExistence type="inferred from homology"/>
<dbReference type="KEGG" id="cam:101491357"/>
<dbReference type="RefSeq" id="XP_004499772.1">
    <property type="nucleotide sequence ID" value="XM_004499715.3"/>
</dbReference>
<organism evidence="5 6">
    <name type="scientific">Cicer arietinum</name>
    <name type="common">Chickpea</name>
    <name type="synonym">Garbanzo</name>
    <dbReference type="NCBI Taxonomy" id="3827"/>
    <lineage>
        <taxon>Eukaryota</taxon>
        <taxon>Viridiplantae</taxon>
        <taxon>Streptophyta</taxon>
        <taxon>Embryophyta</taxon>
        <taxon>Tracheophyta</taxon>
        <taxon>Spermatophyta</taxon>
        <taxon>Magnoliopsida</taxon>
        <taxon>eudicotyledons</taxon>
        <taxon>Gunneridae</taxon>
        <taxon>Pentapetalae</taxon>
        <taxon>rosids</taxon>
        <taxon>fabids</taxon>
        <taxon>Fabales</taxon>
        <taxon>Fabaceae</taxon>
        <taxon>Papilionoideae</taxon>
        <taxon>50 kb inversion clade</taxon>
        <taxon>NPAAA clade</taxon>
        <taxon>Hologalegina</taxon>
        <taxon>IRL clade</taxon>
        <taxon>Cicereae</taxon>
        <taxon>Cicer</taxon>
    </lineage>
</organism>
<dbReference type="GO" id="GO:0004497">
    <property type="term" value="F:monooxygenase activity"/>
    <property type="evidence" value="ECO:0007669"/>
    <property type="project" value="UniProtKB-KW"/>
</dbReference>
<dbReference type="GO" id="GO:0016705">
    <property type="term" value="F:oxidoreductase activity, acting on paired donors, with incorporation or reduction of molecular oxygen"/>
    <property type="evidence" value="ECO:0007669"/>
    <property type="project" value="InterPro"/>
</dbReference>
<accession>A0A1S2Y7D5</accession>
<reference evidence="6" key="2">
    <citation type="submission" date="2025-08" db="UniProtKB">
        <authorList>
            <consortium name="RefSeq"/>
        </authorList>
    </citation>
    <scope>IDENTIFICATION</scope>
    <source>
        <tissue evidence="6">Etiolated seedlings</tissue>
    </source>
</reference>
<dbReference type="PRINTS" id="PR00385">
    <property type="entry name" value="P450"/>
</dbReference>
<dbReference type="InterPro" id="IPR002401">
    <property type="entry name" value="Cyt_P450_E_grp-I"/>
</dbReference>
<dbReference type="Gene3D" id="1.10.630.10">
    <property type="entry name" value="Cytochrome P450"/>
    <property type="match status" value="1"/>
</dbReference>
<dbReference type="eggNOG" id="KOG0157">
    <property type="taxonomic scope" value="Eukaryota"/>
</dbReference>
<keyword evidence="2 3" id="KW-0408">Iron</keyword>
<dbReference type="SUPFAM" id="SSF48264">
    <property type="entry name" value="Cytochrome P450"/>
    <property type="match status" value="1"/>
</dbReference>
<feature type="transmembrane region" description="Helical" evidence="4">
    <location>
        <begin position="63"/>
        <end position="81"/>
    </location>
</feature>
<evidence type="ECO:0000313" key="5">
    <source>
        <dbReference type="Proteomes" id="UP000087171"/>
    </source>
</evidence>
<dbReference type="GeneID" id="101491357"/>
<evidence type="ECO:0000256" key="1">
    <source>
        <dbReference type="ARBA" id="ARBA00010617"/>
    </source>
</evidence>
<dbReference type="PRINTS" id="PR00463">
    <property type="entry name" value="EP450I"/>
</dbReference>
<dbReference type="PaxDb" id="3827-XP_004499772.1"/>
<keyword evidence="2 3" id="KW-0479">Metal-binding</keyword>
<dbReference type="Proteomes" id="UP000087171">
    <property type="component" value="Chromosome Ca5"/>
</dbReference>
<dbReference type="Pfam" id="PF00067">
    <property type="entry name" value="p450"/>
    <property type="match status" value="1"/>
</dbReference>
<dbReference type="GO" id="GO:0020037">
    <property type="term" value="F:heme binding"/>
    <property type="evidence" value="ECO:0007669"/>
    <property type="project" value="InterPro"/>
</dbReference>
<dbReference type="PANTHER" id="PTHR24291">
    <property type="entry name" value="CYTOCHROME P450 FAMILY 4"/>
    <property type="match status" value="1"/>
</dbReference>
<comment type="cofactor">
    <cofactor evidence="2">
        <name>heme</name>
        <dbReference type="ChEBI" id="CHEBI:30413"/>
    </cofactor>
</comment>
<comment type="similarity">
    <text evidence="1 3">Belongs to the cytochrome P450 family.</text>
</comment>
<sequence>MINEKMNNSSSCFIESSSFSVPTTFVGLVLLNSKIRSSSSCNNTLLLTPSELLTEFVTREFNAFLWLFLVFITTLLVRKLFKFFTLWCKARTIPGPSSSSFFGHFKLLSKGNFTDVLSESHEKYGPIVKLWLGPTKLLVSVKDPLLIQEMLIKAEDKLPFTGKAFHLAFGKSSLFSPSYEKVKKNRELLATKLNERLLNPLKVADFIIDQIENIKVKGSLGCGLVSQYMAFTLMGATLFGDGFLTSPKAAIYEELLMKIAKDACFWASYNVTPFWRRGFWRYQYLCTKLRCLTQDILQHCRTSCKILGSIDQNVRSEGSNPELKSADGAQCRSNVGSENFQFFRDLNDCENSKLEHCGNIMLMMLHGCQTTAALIANVLTNLVMHLEIQDKVYSEISMVGKKPSKYEHEDVYRMPLLLATVYESSRLLPTSAMLQRCSLKNDLRFATGVTIPAGTALVVPVQLVHKDDFNWGKDASDFNPYRFLSNSTKGSGSEEQFNYGTSSFVLNDPSENAAFLPFGSGTRACVGQKLVIQVVATLLASLLKKYEIKLNSGSIGDSEPILKNHLLQHHPNLQILFVKRDK</sequence>
<gene>
    <name evidence="6" type="primary">LOC101491357</name>
</gene>
<keyword evidence="5" id="KW-1185">Reference proteome</keyword>
<keyword evidence="3" id="KW-0560">Oxidoreductase</keyword>
<dbReference type="InterPro" id="IPR050196">
    <property type="entry name" value="Cytochrome_P450_Monoox"/>
</dbReference>
<dbReference type="GO" id="GO:0005506">
    <property type="term" value="F:iron ion binding"/>
    <property type="evidence" value="ECO:0007669"/>
    <property type="project" value="InterPro"/>
</dbReference>
<reference evidence="5" key="1">
    <citation type="journal article" date="2013" name="Nat. Biotechnol.">
        <title>Draft genome sequence of chickpea (Cicer arietinum) provides a resource for trait improvement.</title>
        <authorList>
            <person name="Varshney R.K."/>
            <person name="Song C."/>
            <person name="Saxena R.K."/>
            <person name="Azam S."/>
            <person name="Yu S."/>
            <person name="Sharpe A.G."/>
            <person name="Cannon S."/>
            <person name="Baek J."/>
            <person name="Rosen B.D."/>
            <person name="Tar'an B."/>
            <person name="Millan T."/>
            <person name="Zhang X."/>
            <person name="Ramsay L.D."/>
            <person name="Iwata A."/>
            <person name="Wang Y."/>
            <person name="Nelson W."/>
            <person name="Farmer A.D."/>
            <person name="Gaur P.M."/>
            <person name="Soderlund C."/>
            <person name="Penmetsa R.V."/>
            <person name="Xu C."/>
            <person name="Bharti A.K."/>
            <person name="He W."/>
            <person name="Winter P."/>
            <person name="Zhao S."/>
            <person name="Hane J.K."/>
            <person name="Carrasquilla-Garcia N."/>
            <person name="Condie J.A."/>
            <person name="Upadhyaya H.D."/>
            <person name="Luo M.C."/>
            <person name="Thudi M."/>
            <person name="Gowda C.L."/>
            <person name="Singh N.P."/>
            <person name="Lichtenzveig J."/>
            <person name="Gali K.K."/>
            <person name="Rubio J."/>
            <person name="Nadarajan N."/>
            <person name="Dolezel J."/>
            <person name="Bansal K.C."/>
            <person name="Xu X."/>
            <person name="Edwards D."/>
            <person name="Zhang G."/>
            <person name="Kahl G."/>
            <person name="Gil J."/>
            <person name="Singh K.B."/>
            <person name="Datta S.K."/>
            <person name="Jackson S.A."/>
            <person name="Wang J."/>
            <person name="Cook D.R."/>
        </authorList>
    </citation>
    <scope>NUCLEOTIDE SEQUENCE [LARGE SCALE GENOMIC DNA]</scope>
    <source>
        <strain evidence="5">cv. CDC Frontier</strain>
    </source>
</reference>
<feature type="binding site" description="axial binding residue" evidence="2">
    <location>
        <position position="525"/>
    </location>
    <ligand>
        <name>heme</name>
        <dbReference type="ChEBI" id="CHEBI:30413"/>
    </ligand>
    <ligandPart>
        <name>Fe</name>
        <dbReference type="ChEBI" id="CHEBI:18248"/>
    </ligandPart>
</feature>
<evidence type="ECO:0000256" key="4">
    <source>
        <dbReference type="SAM" id="Phobius"/>
    </source>
</evidence>
<dbReference type="PANTHER" id="PTHR24291:SF185">
    <property type="entry name" value="PREMNASPIRODIENE OXYGENASE-LIKE"/>
    <property type="match status" value="1"/>
</dbReference>
<keyword evidence="4" id="KW-0812">Transmembrane</keyword>
<dbReference type="OrthoDB" id="1470350at2759"/>
<dbReference type="InterPro" id="IPR017972">
    <property type="entry name" value="Cyt_P450_CS"/>
</dbReference>
<name>A0A1S2Y7D5_CICAR</name>
<keyword evidence="4" id="KW-0472">Membrane</keyword>
<dbReference type="InterPro" id="IPR001128">
    <property type="entry name" value="Cyt_P450"/>
</dbReference>
<dbReference type="InterPro" id="IPR036396">
    <property type="entry name" value="Cyt_P450_sf"/>
</dbReference>